<evidence type="ECO:0000313" key="2">
    <source>
        <dbReference type="EMBL" id="MFC5638905.1"/>
    </source>
</evidence>
<dbReference type="InterPro" id="IPR009081">
    <property type="entry name" value="PP-bd_ACP"/>
</dbReference>
<accession>A0ABW0V354</accession>
<gene>
    <name evidence="2" type="ORF">ACFPZJ_35145</name>
</gene>
<feature type="domain" description="Carrier" evidence="1">
    <location>
        <begin position="20"/>
        <end position="68"/>
    </location>
</feature>
<comment type="caution">
    <text evidence="2">The sequence shown here is derived from an EMBL/GenBank/DDBJ whole genome shotgun (WGS) entry which is preliminary data.</text>
</comment>
<reference evidence="3" key="1">
    <citation type="journal article" date="2019" name="Int. J. Syst. Evol. Microbiol.">
        <title>The Global Catalogue of Microorganisms (GCM) 10K type strain sequencing project: providing services to taxonomists for standard genome sequencing and annotation.</title>
        <authorList>
            <consortium name="The Broad Institute Genomics Platform"/>
            <consortium name="The Broad Institute Genome Sequencing Center for Infectious Disease"/>
            <person name="Wu L."/>
            <person name="Ma J."/>
        </authorList>
    </citation>
    <scope>NUCLEOTIDE SEQUENCE [LARGE SCALE GENOMIC DNA]</scope>
    <source>
        <strain evidence="3">CGMCC 4.7248</strain>
    </source>
</reference>
<dbReference type="Proteomes" id="UP001596154">
    <property type="component" value="Unassembled WGS sequence"/>
</dbReference>
<dbReference type="SUPFAM" id="SSF47336">
    <property type="entry name" value="ACP-like"/>
    <property type="match status" value="1"/>
</dbReference>
<name>A0ABW0V354_9ACTN</name>
<keyword evidence="3" id="KW-1185">Reference proteome</keyword>
<dbReference type="EMBL" id="JBHSNY010000015">
    <property type="protein sequence ID" value="MFC5638905.1"/>
    <property type="molecule type" value="Genomic_DNA"/>
</dbReference>
<dbReference type="InterPro" id="IPR036736">
    <property type="entry name" value="ACP-like_sf"/>
</dbReference>
<dbReference type="Gene3D" id="1.10.1200.10">
    <property type="entry name" value="ACP-like"/>
    <property type="match status" value="1"/>
</dbReference>
<evidence type="ECO:0000259" key="1">
    <source>
        <dbReference type="Pfam" id="PF00550"/>
    </source>
</evidence>
<proteinExistence type="predicted"/>
<protein>
    <submittedName>
        <fullName evidence="2">Phosphopantetheine-binding protein</fullName>
    </submittedName>
</protein>
<organism evidence="2 3">
    <name type="scientific">Streptomyces bullii</name>
    <dbReference type="NCBI Taxonomy" id="349910"/>
    <lineage>
        <taxon>Bacteria</taxon>
        <taxon>Bacillati</taxon>
        <taxon>Actinomycetota</taxon>
        <taxon>Actinomycetes</taxon>
        <taxon>Kitasatosporales</taxon>
        <taxon>Streptomycetaceae</taxon>
        <taxon>Streptomyces</taxon>
    </lineage>
</organism>
<dbReference type="RefSeq" id="WP_381030355.1">
    <property type="nucleotide sequence ID" value="NZ_JBHSNY010000015.1"/>
</dbReference>
<evidence type="ECO:0000313" key="3">
    <source>
        <dbReference type="Proteomes" id="UP001596154"/>
    </source>
</evidence>
<dbReference type="Pfam" id="PF00550">
    <property type="entry name" value="PP-binding"/>
    <property type="match status" value="1"/>
</dbReference>
<sequence>MSDTTAVTHDEILEAIRRHTVAVVPEVDPARMVPEHTLDELGCNSIDRAETLTAVLEELDIDLPLEKLTSGAIGRFWQRRTRRSRPSNDSGAFR</sequence>